<evidence type="ECO:0000259" key="1">
    <source>
        <dbReference type="Pfam" id="PF13409"/>
    </source>
</evidence>
<protein>
    <submittedName>
        <fullName evidence="2">Glutathione S-transferase</fullName>
    </submittedName>
</protein>
<reference evidence="2 3" key="1">
    <citation type="submission" date="2022-04" db="EMBL/GenBank/DDBJ databases">
        <title>Identification of a novel bacterium isolated from mangrove sediments.</title>
        <authorList>
            <person name="Pan X."/>
        </authorList>
    </citation>
    <scope>NUCLEOTIDE SEQUENCE [LARGE SCALE GENOMIC DNA]</scope>
    <source>
        <strain evidence="2 3">B2638</strain>
    </source>
</reference>
<dbReference type="RefSeq" id="WP_243918174.1">
    <property type="nucleotide sequence ID" value="NZ_JALHLG010000005.1"/>
</dbReference>
<dbReference type="Gene3D" id="3.40.30.10">
    <property type="entry name" value="Glutaredoxin"/>
    <property type="match status" value="1"/>
</dbReference>
<dbReference type="PANTHER" id="PTHR43968">
    <property type="match status" value="1"/>
</dbReference>
<name>A0ABT0BLR1_9SPHN</name>
<keyword evidence="3" id="KW-1185">Reference proteome</keyword>
<dbReference type="Pfam" id="PF13409">
    <property type="entry name" value="GST_N_2"/>
    <property type="match status" value="1"/>
</dbReference>
<accession>A0ABT0BLR1</accession>
<feature type="domain" description="GST N-terminal" evidence="1">
    <location>
        <begin position="18"/>
        <end position="83"/>
    </location>
</feature>
<dbReference type="SUPFAM" id="SSF47616">
    <property type="entry name" value="GST C-terminal domain-like"/>
    <property type="match status" value="1"/>
</dbReference>
<dbReference type="Proteomes" id="UP001202281">
    <property type="component" value="Unassembled WGS sequence"/>
</dbReference>
<dbReference type="SUPFAM" id="SSF52833">
    <property type="entry name" value="Thioredoxin-like"/>
    <property type="match status" value="1"/>
</dbReference>
<dbReference type="EMBL" id="JALHLG010000005">
    <property type="protein sequence ID" value="MCJ2185998.1"/>
    <property type="molecule type" value="Genomic_DNA"/>
</dbReference>
<evidence type="ECO:0000313" key="2">
    <source>
        <dbReference type="EMBL" id="MCJ2185998.1"/>
    </source>
</evidence>
<comment type="caution">
    <text evidence="2">The sequence shown here is derived from an EMBL/GenBank/DDBJ whole genome shotgun (WGS) entry which is preliminary data.</text>
</comment>
<evidence type="ECO:0000313" key="3">
    <source>
        <dbReference type="Proteomes" id="UP001202281"/>
    </source>
</evidence>
<gene>
    <name evidence="2" type="ORF">MTR66_04130</name>
</gene>
<organism evidence="2 3">
    <name type="scientific">Novosphingobium beihaiensis</name>
    <dbReference type="NCBI Taxonomy" id="2930389"/>
    <lineage>
        <taxon>Bacteria</taxon>
        <taxon>Pseudomonadati</taxon>
        <taxon>Pseudomonadota</taxon>
        <taxon>Alphaproteobacteria</taxon>
        <taxon>Sphingomonadales</taxon>
        <taxon>Sphingomonadaceae</taxon>
        <taxon>Novosphingobium</taxon>
    </lineage>
</organism>
<dbReference type="CDD" id="cd03194">
    <property type="entry name" value="GST_C_3"/>
    <property type="match status" value="1"/>
</dbReference>
<dbReference type="InterPro" id="IPR036282">
    <property type="entry name" value="Glutathione-S-Trfase_C_sf"/>
</dbReference>
<dbReference type="InterPro" id="IPR036249">
    <property type="entry name" value="Thioredoxin-like_sf"/>
</dbReference>
<proteinExistence type="predicted"/>
<dbReference type="Pfam" id="PF13410">
    <property type="entry name" value="GST_C_2"/>
    <property type="match status" value="1"/>
</dbReference>
<dbReference type="InterPro" id="IPR050983">
    <property type="entry name" value="GST_Omega/HSP26"/>
</dbReference>
<dbReference type="Gene3D" id="1.20.1050.10">
    <property type="match status" value="1"/>
</dbReference>
<sequence>MTDEATIGAMLTISSKTYSAWSLRGWLLCRLAGLDVTERQVPNDAANRAELLLLSPSVLVPRLTYQGASVWDTLAIAEFLNEQFPEAQMLPADPIARAHCRSISGEIHSGFTNLRSALPMNLKVKHEAFPVFSGARPDIERIETIWTDCLERYGGPFLFGAKPTVADAMYAPVTTRFVTYAVPLSPPCEAYCQTIADWAPMQEWTAAAKAEPEEIEELDVEF</sequence>
<dbReference type="InterPro" id="IPR004045">
    <property type="entry name" value="Glutathione_S-Trfase_N"/>
</dbReference>
<dbReference type="PANTHER" id="PTHR43968:SF6">
    <property type="entry name" value="GLUTATHIONE S-TRANSFERASE OMEGA"/>
    <property type="match status" value="1"/>
</dbReference>